<proteinExistence type="predicted"/>
<name>A0A8S0XHF8_9GAMM</name>
<evidence type="ECO:0000313" key="1">
    <source>
        <dbReference type="EMBL" id="CAA9891821.1"/>
    </source>
</evidence>
<gene>
    <name evidence="1" type="ORF">METHB2_50092</name>
</gene>
<sequence length="62" mass="6900">MNYKGSGNYSCFKDTEFLTGKNPGVVGGSFWHSLTTAKRSLFKIITEAFTMVLNSTIIVLNY</sequence>
<accession>A0A8S0XHF8</accession>
<organism evidence="1 2">
    <name type="scientific">Candidatus Methylobacter favarea</name>
    <dbReference type="NCBI Taxonomy" id="2707345"/>
    <lineage>
        <taxon>Bacteria</taxon>
        <taxon>Pseudomonadati</taxon>
        <taxon>Pseudomonadota</taxon>
        <taxon>Gammaproteobacteria</taxon>
        <taxon>Methylococcales</taxon>
        <taxon>Methylococcaceae</taxon>
        <taxon>Methylobacter</taxon>
    </lineage>
</organism>
<keyword evidence="2" id="KW-1185">Reference proteome</keyword>
<evidence type="ECO:0000313" key="2">
    <source>
        <dbReference type="Proteomes" id="UP000494216"/>
    </source>
</evidence>
<reference evidence="1 2" key="1">
    <citation type="submission" date="2020-02" db="EMBL/GenBank/DDBJ databases">
        <authorList>
            <person name="Hogendoorn C."/>
        </authorList>
    </citation>
    <scope>NUCLEOTIDE SEQUENCE [LARGE SCALE GENOMIC DNA]</scope>
    <source>
        <strain evidence="1">METHB21</strain>
    </source>
</reference>
<dbReference type="AlphaFoldDB" id="A0A8S0XHF8"/>
<dbReference type="EMBL" id="CADCXN010000080">
    <property type="protein sequence ID" value="CAA9891821.1"/>
    <property type="molecule type" value="Genomic_DNA"/>
</dbReference>
<comment type="caution">
    <text evidence="1">The sequence shown here is derived from an EMBL/GenBank/DDBJ whole genome shotgun (WGS) entry which is preliminary data.</text>
</comment>
<protein>
    <submittedName>
        <fullName evidence="1">Uncharacterized protein</fullName>
    </submittedName>
</protein>
<dbReference type="Proteomes" id="UP000494216">
    <property type="component" value="Unassembled WGS sequence"/>
</dbReference>